<keyword evidence="2" id="KW-0269">Exonuclease</keyword>
<dbReference type="RefSeq" id="WP_061261172.1">
    <property type="nucleotide sequence ID" value="NZ_JBFALK010000010.1"/>
</dbReference>
<keyword evidence="2" id="KW-0378">Hydrolase</keyword>
<dbReference type="SUPFAM" id="SSF53098">
    <property type="entry name" value="Ribonuclease H-like"/>
    <property type="match status" value="1"/>
</dbReference>
<comment type="caution">
    <text evidence="2">The sequence shown here is derived from an EMBL/GenBank/DDBJ whole genome shotgun (WGS) entry which is preliminary data.</text>
</comment>
<dbReference type="InterPro" id="IPR013520">
    <property type="entry name" value="Ribonucl_H"/>
</dbReference>
<name>A0ABV3GH19_MICGL</name>
<dbReference type="SMART" id="SM00479">
    <property type="entry name" value="EXOIII"/>
    <property type="match status" value="1"/>
</dbReference>
<gene>
    <name evidence="2" type="ORF">AB0I59_20090</name>
</gene>
<proteinExistence type="predicted"/>
<keyword evidence="2" id="KW-0540">Nuclease</keyword>
<dbReference type="PANTHER" id="PTHR30231">
    <property type="entry name" value="DNA POLYMERASE III SUBUNIT EPSILON"/>
    <property type="match status" value="1"/>
</dbReference>
<evidence type="ECO:0000313" key="2">
    <source>
        <dbReference type="EMBL" id="MEV0970935.1"/>
    </source>
</evidence>
<organism evidence="2 3">
    <name type="scientific">Microtetraspora glauca</name>
    <dbReference type="NCBI Taxonomy" id="1996"/>
    <lineage>
        <taxon>Bacteria</taxon>
        <taxon>Bacillati</taxon>
        <taxon>Actinomycetota</taxon>
        <taxon>Actinomycetes</taxon>
        <taxon>Streptosporangiales</taxon>
        <taxon>Streptosporangiaceae</taxon>
        <taxon>Microtetraspora</taxon>
    </lineage>
</organism>
<dbReference type="EMBL" id="JBFALK010000010">
    <property type="protein sequence ID" value="MEV0970935.1"/>
    <property type="molecule type" value="Genomic_DNA"/>
</dbReference>
<accession>A0ABV3GH19</accession>
<reference evidence="2 3" key="1">
    <citation type="submission" date="2024-06" db="EMBL/GenBank/DDBJ databases">
        <title>The Natural Products Discovery Center: Release of the First 8490 Sequenced Strains for Exploring Actinobacteria Biosynthetic Diversity.</title>
        <authorList>
            <person name="Kalkreuter E."/>
            <person name="Kautsar S.A."/>
            <person name="Yang D."/>
            <person name="Bader C.D."/>
            <person name="Teijaro C.N."/>
            <person name="Fluegel L."/>
            <person name="Davis C.M."/>
            <person name="Simpson J.R."/>
            <person name="Lauterbach L."/>
            <person name="Steele A.D."/>
            <person name="Gui C."/>
            <person name="Meng S."/>
            <person name="Li G."/>
            <person name="Viehrig K."/>
            <person name="Ye F."/>
            <person name="Su P."/>
            <person name="Kiefer A.F."/>
            <person name="Nichols A."/>
            <person name="Cepeda A.J."/>
            <person name="Yan W."/>
            <person name="Fan B."/>
            <person name="Jiang Y."/>
            <person name="Adhikari A."/>
            <person name="Zheng C.-J."/>
            <person name="Schuster L."/>
            <person name="Cowan T.M."/>
            <person name="Smanski M.J."/>
            <person name="Chevrette M.G."/>
            <person name="De Carvalho L.P.S."/>
            <person name="Shen B."/>
        </authorList>
    </citation>
    <scope>NUCLEOTIDE SEQUENCE [LARGE SCALE GENOMIC DNA]</scope>
    <source>
        <strain evidence="2 3">NPDC050100</strain>
    </source>
</reference>
<protein>
    <submittedName>
        <fullName evidence="2">3'-5' exonuclease</fullName>
    </submittedName>
</protein>
<sequence length="260" mass="29075">MTTSPAVAPEGLPRFTWRQANARDLHTKGQLAKRRHLPVKPPVAVVVMDGREFELYRERDTIDLEAERWRSIRWADEMLRSNAVILDTETTGTDPNTDRAVQIGVIDMRGNVLLDTLVDPGVPIPAEASAIHGYLDADVAGQLPFAQVLPRLSAVLTGPDRPVVVYNSRYDGRLLRAEVARIRSLDYAMAWSSGFSWKCAMTVYGWFRGEWDARRSDWRRHALPGGDHSAVGDCRAVLRLIESMAEAVDDPPFDPDALDD</sequence>
<evidence type="ECO:0000313" key="3">
    <source>
        <dbReference type="Proteomes" id="UP001551675"/>
    </source>
</evidence>
<dbReference type="Proteomes" id="UP001551675">
    <property type="component" value="Unassembled WGS sequence"/>
</dbReference>
<dbReference type="Pfam" id="PF00929">
    <property type="entry name" value="RNase_T"/>
    <property type="match status" value="1"/>
</dbReference>
<dbReference type="GO" id="GO:0004527">
    <property type="term" value="F:exonuclease activity"/>
    <property type="evidence" value="ECO:0007669"/>
    <property type="project" value="UniProtKB-KW"/>
</dbReference>
<dbReference type="Gene3D" id="3.30.420.10">
    <property type="entry name" value="Ribonuclease H-like superfamily/Ribonuclease H"/>
    <property type="match status" value="1"/>
</dbReference>
<feature type="domain" description="Exonuclease" evidence="1">
    <location>
        <begin position="82"/>
        <end position="250"/>
    </location>
</feature>
<dbReference type="CDD" id="cd06127">
    <property type="entry name" value="DEDDh"/>
    <property type="match status" value="1"/>
</dbReference>
<dbReference type="InterPro" id="IPR036397">
    <property type="entry name" value="RNaseH_sf"/>
</dbReference>
<keyword evidence="3" id="KW-1185">Reference proteome</keyword>
<evidence type="ECO:0000259" key="1">
    <source>
        <dbReference type="SMART" id="SM00479"/>
    </source>
</evidence>
<dbReference type="InterPro" id="IPR012337">
    <property type="entry name" value="RNaseH-like_sf"/>
</dbReference>
<dbReference type="PANTHER" id="PTHR30231:SF37">
    <property type="entry name" value="EXODEOXYRIBONUCLEASE 10"/>
    <property type="match status" value="1"/>
</dbReference>